<feature type="region of interest" description="Disordered" evidence="1">
    <location>
        <begin position="1"/>
        <end position="50"/>
    </location>
</feature>
<evidence type="ECO:0000313" key="2">
    <source>
        <dbReference type="EMBL" id="CAB4930005.1"/>
    </source>
</evidence>
<gene>
    <name evidence="2" type="ORF">UFOPK3564_02318</name>
</gene>
<sequence length="117" mass="12310">MKRPPPEGTIAPERSGSFSVGSVTWVPRDGRMTGTSASSWSSAGRSRSAQTPVALTTLCARIANSEPVSASRTVTPSAMPSRSSSPRTSMRLAGTAPKRSASCRIVSTRRLSSVWQS</sequence>
<feature type="region of interest" description="Disordered" evidence="1">
    <location>
        <begin position="67"/>
        <end position="103"/>
    </location>
</feature>
<name>A0A6J7IGW1_9ZZZZ</name>
<evidence type="ECO:0000256" key="1">
    <source>
        <dbReference type="SAM" id="MobiDB-lite"/>
    </source>
</evidence>
<dbReference type="EMBL" id="CAFBMK010000157">
    <property type="protein sequence ID" value="CAB4930005.1"/>
    <property type="molecule type" value="Genomic_DNA"/>
</dbReference>
<proteinExistence type="predicted"/>
<protein>
    <submittedName>
        <fullName evidence="2">Unannotated protein</fullName>
    </submittedName>
</protein>
<accession>A0A6J7IGW1</accession>
<reference evidence="2" key="1">
    <citation type="submission" date="2020-05" db="EMBL/GenBank/DDBJ databases">
        <authorList>
            <person name="Chiriac C."/>
            <person name="Salcher M."/>
            <person name="Ghai R."/>
            <person name="Kavagutti S V."/>
        </authorList>
    </citation>
    <scope>NUCLEOTIDE SEQUENCE</scope>
</reference>
<dbReference type="AlphaFoldDB" id="A0A6J7IGW1"/>
<feature type="compositionally biased region" description="Low complexity" evidence="1">
    <location>
        <begin position="75"/>
        <end position="91"/>
    </location>
</feature>
<feature type="compositionally biased region" description="Low complexity" evidence="1">
    <location>
        <begin position="33"/>
        <end position="48"/>
    </location>
</feature>
<organism evidence="2">
    <name type="scientific">freshwater metagenome</name>
    <dbReference type="NCBI Taxonomy" id="449393"/>
    <lineage>
        <taxon>unclassified sequences</taxon>
        <taxon>metagenomes</taxon>
        <taxon>ecological metagenomes</taxon>
    </lineage>
</organism>